<organism evidence="1 2">
    <name type="scientific">Eretmocerus hayati</name>
    <dbReference type="NCBI Taxonomy" id="131215"/>
    <lineage>
        <taxon>Eukaryota</taxon>
        <taxon>Metazoa</taxon>
        <taxon>Ecdysozoa</taxon>
        <taxon>Arthropoda</taxon>
        <taxon>Hexapoda</taxon>
        <taxon>Insecta</taxon>
        <taxon>Pterygota</taxon>
        <taxon>Neoptera</taxon>
        <taxon>Endopterygota</taxon>
        <taxon>Hymenoptera</taxon>
        <taxon>Apocrita</taxon>
        <taxon>Proctotrupomorpha</taxon>
        <taxon>Chalcidoidea</taxon>
        <taxon>Aphelinidae</taxon>
        <taxon>Aphelininae</taxon>
        <taxon>Eretmocerus</taxon>
    </lineage>
</organism>
<evidence type="ECO:0000313" key="1">
    <source>
        <dbReference type="EMBL" id="KAJ8681573.1"/>
    </source>
</evidence>
<comment type="caution">
    <text evidence="1">The sequence shown here is derived from an EMBL/GenBank/DDBJ whole genome shotgun (WGS) entry which is preliminary data.</text>
</comment>
<sequence>MEVASGLIGPFVVVDMNQTRSIESHCLYSNPLRKSFVVQRPTPAPPCLSIAEDRELDIAVQRIIHIESTIRHMIKEMKRYVSALEQLDAADRRLTTNLSACGLVHMNDDFRRIVEDYHSVTTQVGKTMQDTVALFQRTFIEPLKKLREEFIYIRDALLRREDLVNIWKTAHGNLKKYQEKREKTASHHVKLERERKAEDAASKELKIYHAKLLAELPMFLEKRLEYLKPTVHALIAIQLDFYGNSTKMFTQLMPVPNSSESPTSAMVPEDEYNQIINKHFNQIKNLTIIKND</sequence>
<name>A0ACC2PET2_9HYME</name>
<reference evidence="1" key="1">
    <citation type="submission" date="2023-04" db="EMBL/GenBank/DDBJ databases">
        <title>A chromosome-level genome assembly of the parasitoid wasp Eretmocerus hayati.</title>
        <authorList>
            <person name="Zhong Y."/>
            <person name="Liu S."/>
            <person name="Liu Y."/>
        </authorList>
    </citation>
    <scope>NUCLEOTIDE SEQUENCE</scope>
    <source>
        <strain evidence="1">ZJU_SS_LIU_2023</strain>
    </source>
</reference>
<dbReference type="Proteomes" id="UP001239111">
    <property type="component" value="Chromosome 1"/>
</dbReference>
<proteinExistence type="predicted"/>
<keyword evidence="2" id="KW-1185">Reference proteome</keyword>
<evidence type="ECO:0000313" key="2">
    <source>
        <dbReference type="Proteomes" id="UP001239111"/>
    </source>
</evidence>
<protein>
    <submittedName>
        <fullName evidence="1">Uncharacterized protein</fullName>
    </submittedName>
</protein>
<accession>A0ACC2PET2</accession>
<gene>
    <name evidence="1" type="ORF">QAD02_017365</name>
</gene>
<dbReference type="EMBL" id="CM056741">
    <property type="protein sequence ID" value="KAJ8681573.1"/>
    <property type="molecule type" value="Genomic_DNA"/>
</dbReference>